<evidence type="ECO:0000313" key="3">
    <source>
        <dbReference type="Proteomes" id="UP001601521"/>
    </source>
</evidence>
<organism evidence="2 3">
    <name type="scientific">Nocardia africana</name>
    <dbReference type="NCBI Taxonomy" id="134964"/>
    <lineage>
        <taxon>Bacteria</taxon>
        <taxon>Bacillati</taxon>
        <taxon>Actinomycetota</taxon>
        <taxon>Actinomycetes</taxon>
        <taxon>Mycobacteriales</taxon>
        <taxon>Nocardiaceae</taxon>
        <taxon>Nocardia</taxon>
    </lineage>
</organism>
<dbReference type="RefSeq" id="WP_387251997.1">
    <property type="nucleotide sequence ID" value="NZ_JBIALX010000006.1"/>
</dbReference>
<evidence type="ECO:0000313" key="2">
    <source>
        <dbReference type="EMBL" id="MFF0455121.1"/>
    </source>
</evidence>
<dbReference type="Proteomes" id="UP001601521">
    <property type="component" value="Unassembled WGS sequence"/>
</dbReference>
<gene>
    <name evidence="2" type="ORF">ACFYTH_17285</name>
</gene>
<reference evidence="2 3" key="1">
    <citation type="submission" date="2024-10" db="EMBL/GenBank/DDBJ databases">
        <title>The Natural Products Discovery Center: Release of the First 8490 Sequenced Strains for Exploring Actinobacteria Biosynthetic Diversity.</title>
        <authorList>
            <person name="Kalkreuter E."/>
            <person name="Kautsar S.A."/>
            <person name="Yang D."/>
            <person name="Bader C.D."/>
            <person name="Teijaro C.N."/>
            <person name="Fluegel L."/>
            <person name="Davis C.M."/>
            <person name="Simpson J.R."/>
            <person name="Lauterbach L."/>
            <person name="Steele A.D."/>
            <person name="Gui C."/>
            <person name="Meng S."/>
            <person name="Li G."/>
            <person name="Viehrig K."/>
            <person name="Ye F."/>
            <person name="Su P."/>
            <person name="Kiefer A.F."/>
            <person name="Nichols A."/>
            <person name="Cepeda A.J."/>
            <person name="Yan W."/>
            <person name="Fan B."/>
            <person name="Jiang Y."/>
            <person name="Adhikari A."/>
            <person name="Zheng C.-J."/>
            <person name="Schuster L."/>
            <person name="Cowan T.M."/>
            <person name="Smanski M.J."/>
            <person name="Chevrette M.G."/>
            <person name="De Carvalho L.P.S."/>
            <person name="Shen B."/>
        </authorList>
    </citation>
    <scope>NUCLEOTIDE SEQUENCE [LARGE SCALE GENOMIC DNA]</scope>
    <source>
        <strain evidence="2 3">NPDC004550</strain>
    </source>
</reference>
<feature type="compositionally biased region" description="Basic and acidic residues" evidence="1">
    <location>
        <begin position="184"/>
        <end position="206"/>
    </location>
</feature>
<protein>
    <recommendedName>
        <fullName evidence="4">DUF222 domain-containing protein</fullName>
    </recommendedName>
</protein>
<feature type="compositionally biased region" description="Basic and acidic residues" evidence="1">
    <location>
        <begin position="230"/>
        <end position="243"/>
    </location>
</feature>
<dbReference type="EMBL" id="JBIALX010000006">
    <property type="protein sequence ID" value="MFF0455121.1"/>
    <property type="molecule type" value="Genomic_DNA"/>
</dbReference>
<comment type="caution">
    <text evidence="2">The sequence shown here is derived from an EMBL/GenBank/DDBJ whole genome shotgun (WGS) entry which is preliminary data.</text>
</comment>
<feature type="region of interest" description="Disordered" evidence="1">
    <location>
        <begin position="87"/>
        <end position="256"/>
    </location>
</feature>
<keyword evidence="3" id="KW-1185">Reference proteome</keyword>
<accession>A0ABW6NL19</accession>
<sequence>MTHAHDDSFGEFAQELRALAETLLERLEPALRRAAADGREWDSCSWCPVCAAAALVRGEHHEVVAAVADHGTAIVTVLREALAGVPVDPLLPDDVPDGDEESGEYDSAATEVGADPSSVRTEHDGWIAGGAAGDPSDAAAGTRGNGPGAEARGSGPRAEARGSGPRAEARGSGPRAEARGSGPRADRRAKGVRRDADAPENERDSDAETAPGAKPAPDEPGSKTRRGGRRAAERAGRGRDSVERPGYVPIPVRIKK</sequence>
<evidence type="ECO:0000256" key="1">
    <source>
        <dbReference type="SAM" id="MobiDB-lite"/>
    </source>
</evidence>
<name>A0ABW6NL19_9NOCA</name>
<feature type="compositionally biased region" description="Acidic residues" evidence="1">
    <location>
        <begin position="94"/>
        <end position="104"/>
    </location>
</feature>
<evidence type="ECO:0008006" key="4">
    <source>
        <dbReference type="Google" id="ProtNLM"/>
    </source>
</evidence>
<proteinExistence type="predicted"/>